<name>A0A1R0YA51_9BACL</name>
<comment type="caution">
    <text evidence="3">The sequence shown here is derived from an EMBL/GenBank/DDBJ whole genome shotgun (WGS) entry which is preliminary data.</text>
</comment>
<dbReference type="InterPro" id="IPR039446">
    <property type="entry name" value="DauR-like"/>
</dbReference>
<dbReference type="InterPro" id="IPR039445">
    <property type="entry name" value="DauR-like_HTH"/>
</dbReference>
<dbReference type="OrthoDB" id="9796595at2"/>
<gene>
    <name evidence="3" type="ORF">BSK52_01470</name>
</gene>
<reference evidence="3 4" key="1">
    <citation type="submission" date="2016-10" db="EMBL/GenBank/DDBJ databases">
        <title>Paenibacillus species isolates.</title>
        <authorList>
            <person name="Beno S.M."/>
        </authorList>
    </citation>
    <scope>NUCLEOTIDE SEQUENCE [LARGE SCALE GENOMIC DNA]</scope>
    <source>
        <strain evidence="3 4">FSL H7-0710</strain>
    </source>
</reference>
<dbReference type="PANTHER" id="PTHR35568:SF1">
    <property type="entry name" value="TRANSCRIPTIONAL REGULATOR DAUR"/>
    <property type="match status" value="1"/>
</dbReference>
<dbReference type="AlphaFoldDB" id="A0A1R0YA51"/>
<dbReference type="InterPro" id="IPR013559">
    <property type="entry name" value="YheO"/>
</dbReference>
<protein>
    <recommendedName>
        <fullName evidence="5">YheO-like PAS domain protein</fullName>
    </recommendedName>
</protein>
<accession>A0A1R0YA51</accession>
<dbReference type="Pfam" id="PF13309">
    <property type="entry name" value="HTH_22"/>
    <property type="match status" value="1"/>
</dbReference>
<feature type="domain" description="YheO-like" evidence="1">
    <location>
        <begin position="8"/>
        <end position="119"/>
    </location>
</feature>
<evidence type="ECO:0000313" key="3">
    <source>
        <dbReference type="EMBL" id="OMD44229.1"/>
    </source>
</evidence>
<proteinExistence type="predicted"/>
<evidence type="ECO:0008006" key="5">
    <source>
        <dbReference type="Google" id="ProtNLM"/>
    </source>
</evidence>
<sequence>MLEDRSCLESYFPIASFIASIIGSKCEVVIHDISNPERSIIFIENGYISGRKVGDSSTDLVLKLLKDESYREQPFIANYKARGSQGQVFRSATYYIKNSSSELVGMMCINIDVTHMEVAAEWIQNILQGGSTLPPVPLIPQQQEVVEKQTEEYLQGNVDDLLQHMIDSVLGKINVPAERLSSKEKIELVKVLNEQGVFLLKGGVSQVAKTLMISEPTVYRYLQKIK</sequence>
<organism evidence="3 4">
    <name type="scientific">Paenibacillus odorifer</name>
    <dbReference type="NCBI Taxonomy" id="189426"/>
    <lineage>
        <taxon>Bacteria</taxon>
        <taxon>Bacillati</taxon>
        <taxon>Bacillota</taxon>
        <taxon>Bacilli</taxon>
        <taxon>Bacillales</taxon>
        <taxon>Paenibacillaceae</taxon>
        <taxon>Paenibacillus</taxon>
    </lineage>
</organism>
<dbReference type="RefSeq" id="WP_076116579.1">
    <property type="nucleotide sequence ID" value="NZ_MPTC01000001.1"/>
</dbReference>
<feature type="domain" description="Transcriptional regulator DauR-like HTH" evidence="2">
    <location>
        <begin position="162"/>
        <end position="222"/>
    </location>
</feature>
<dbReference type="EMBL" id="MPTC01000001">
    <property type="protein sequence ID" value="OMD44229.1"/>
    <property type="molecule type" value="Genomic_DNA"/>
</dbReference>
<dbReference type="Proteomes" id="UP000187439">
    <property type="component" value="Unassembled WGS sequence"/>
</dbReference>
<dbReference type="PANTHER" id="PTHR35568">
    <property type="entry name" value="TRANSCRIPTIONAL REGULATOR DAUR"/>
    <property type="match status" value="1"/>
</dbReference>
<evidence type="ECO:0000313" key="4">
    <source>
        <dbReference type="Proteomes" id="UP000187439"/>
    </source>
</evidence>
<evidence type="ECO:0000259" key="1">
    <source>
        <dbReference type="Pfam" id="PF08348"/>
    </source>
</evidence>
<evidence type="ECO:0000259" key="2">
    <source>
        <dbReference type="Pfam" id="PF13309"/>
    </source>
</evidence>
<dbReference type="Pfam" id="PF08348">
    <property type="entry name" value="PAS_6"/>
    <property type="match status" value="1"/>
</dbReference>